<gene>
    <name evidence="1" type="ORF">NX722_13690</name>
</gene>
<comment type="caution">
    <text evidence="1">The sequence shown here is derived from an EMBL/GenBank/DDBJ whole genome shotgun (WGS) entry which is preliminary data.</text>
</comment>
<organism evidence="1 2">
    <name type="scientific">Endozoicomonas gorgoniicola</name>
    <dbReference type="NCBI Taxonomy" id="1234144"/>
    <lineage>
        <taxon>Bacteria</taxon>
        <taxon>Pseudomonadati</taxon>
        <taxon>Pseudomonadota</taxon>
        <taxon>Gammaproteobacteria</taxon>
        <taxon>Oceanospirillales</taxon>
        <taxon>Endozoicomonadaceae</taxon>
        <taxon>Endozoicomonas</taxon>
    </lineage>
</organism>
<name>A0ABT3MW99_9GAMM</name>
<dbReference type="EMBL" id="JAPFCC010000001">
    <property type="protein sequence ID" value="MCW7553661.1"/>
    <property type="molecule type" value="Genomic_DNA"/>
</dbReference>
<dbReference type="RefSeq" id="WP_262568480.1">
    <property type="nucleotide sequence ID" value="NZ_JAPFCC010000001.1"/>
</dbReference>
<evidence type="ECO:0000313" key="2">
    <source>
        <dbReference type="Proteomes" id="UP001209854"/>
    </source>
</evidence>
<sequence length="63" mass="7078">MKSVSSDQLPVDSKKDIETVTCTCGHKIFDGEVIRSRCVKVLESKALCRCKKWVGVPVCYLPY</sequence>
<protein>
    <submittedName>
        <fullName evidence="1">Uncharacterized protein</fullName>
    </submittedName>
</protein>
<reference evidence="1 2" key="1">
    <citation type="submission" date="2022-10" db="EMBL/GenBank/DDBJ databases">
        <title>High-quality genome sequences of two octocoral-associated bacteria, Endozoicomonas euniceicola EF212 and Endozoicomonas gorgoniicola PS125.</title>
        <authorList>
            <person name="Chiou Y.-J."/>
            <person name="Chen Y.-H."/>
        </authorList>
    </citation>
    <scope>NUCLEOTIDE SEQUENCE [LARGE SCALE GENOMIC DNA]</scope>
    <source>
        <strain evidence="1 2">PS125</strain>
    </source>
</reference>
<evidence type="ECO:0000313" key="1">
    <source>
        <dbReference type="EMBL" id="MCW7553661.1"/>
    </source>
</evidence>
<accession>A0ABT3MW99</accession>
<keyword evidence="2" id="KW-1185">Reference proteome</keyword>
<proteinExistence type="predicted"/>
<dbReference type="Proteomes" id="UP001209854">
    <property type="component" value="Unassembled WGS sequence"/>
</dbReference>